<organism evidence="1">
    <name type="scientific">Myoviridae sp. ct5kl10</name>
    <dbReference type="NCBI Taxonomy" id="2826615"/>
    <lineage>
        <taxon>Viruses</taxon>
        <taxon>Duplodnaviria</taxon>
        <taxon>Heunggongvirae</taxon>
        <taxon>Uroviricota</taxon>
        <taxon>Caudoviricetes</taxon>
    </lineage>
</organism>
<proteinExistence type="predicted"/>
<sequence>MLRGYCTAGMEKKQCLATQGFRHRENALCHIRIFKSKALSAG</sequence>
<protein>
    <submittedName>
        <fullName evidence="1">Uncharacterized protein</fullName>
    </submittedName>
</protein>
<name>A0A8S5N8H3_9CAUD</name>
<reference evidence="1" key="1">
    <citation type="journal article" date="2021" name="Proc. Natl. Acad. Sci. U.S.A.">
        <title>A Catalog of Tens of Thousands of Viruses from Human Metagenomes Reveals Hidden Associations with Chronic Diseases.</title>
        <authorList>
            <person name="Tisza M.J."/>
            <person name="Buck C.B."/>
        </authorList>
    </citation>
    <scope>NUCLEOTIDE SEQUENCE</scope>
    <source>
        <strain evidence="1">Ct5kl10</strain>
    </source>
</reference>
<evidence type="ECO:0000313" key="1">
    <source>
        <dbReference type="EMBL" id="DAD90663.1"/>
    </source>
</evidence>
<dbReference type="EMBL" id="BK015091">
    <property type="protein sequence ID" value="DAD90663.1"/>
    <property type="molecule type" value="Genomic_DNA"/>
</dbReference>
<accession>A0A8S5N8H3</accession>